<evidence type="ECO:0000256" key="6">
    <source>
        <dbReference type="ARBA" id="ARBA00023163"/>
    </source>
</evidence>
<dbReference type="GO" id="GO:0003735">
    <property type="term" value="F:structural constituent of ribosome"/>
    <property type="evidence" value="ECO:0007669"/>
    <property type="project" value="TreeGrafter"/>
</dbReference>
<feature type="compositionally biased region" description="Low complexity" evidence="9">
    <location>
        <begin position="33"/>
        <end position="56"/>
    </location>
</feature>
<dbReference type="GO" id="GO:0005739">
    <property type="term" value="C:mitochondrion"/>
    <property type="evidence" value="ECO:0007669"/>
    <property type="project" value="UniProtKB-SubCell"/>
</dbReference>
<evidence type="ECO:0000313" key="11">
    <source>
        <dbReference type="Proteomes" id="UP000076874"/>
    </source>
</evidence>
<dbReference type="AlphaFoldDB" id="A0A167RD40"/>
<proteinExistence type="inferred from homology"/>
<dbReference type="PANTHER" id="PTHR28184">
    <property type="entry name" value="MITOCHONDRIAL HOMOLOGOUS RECOMBINATION PROTEIN 1"/>
    <property type="match status" value="1"/>
</dbReference>
<comment type="caution">
    <text evidence="10">The sequence shown here is derived from an EMBL/GenBank/DDBJ whole genome shotgun (WGS) entry which is preliminary data.</text>
</comment>
<reference evidence="10 11" key="1">
    <citation type="journal article" date="2016" name="Genome Biol. Evol.">
        <title>Divergent and convergent evolution of fungal pathogenicity.</title>
        <authorList>
            <person name="Shang Y."/>
            <person name="Xiao G."/>
            <person name="Zheng P."/>
            <person name="Cen K."/>
            <person name="Zhan S."/>
            <person name="Wang C."/>
        </authorList>
    </citation>
    <scope>NUCLEOTIDE SEQUENCE [LARGE SCALE GENOMIC DNA]</scope>
    <source>
        <strain evidence="10 11">RCEF 264</strain>
    </source>
</reference>
<dbReference type="Pfam" id="PF12829">
    <property type="entry name" value="Mhr1"/>
    <property type="match status" value="1"/>
</dbReference>
<organism evidence="10 11">
    <name type="scientific">Niveomyces insectorum RCEF 264</name>
    <dbReference type="NCBI Taxonomy" id="1081102"/>
    <lineage>
        <taxon>Eukaryota</taxon>
        <taxon>Fungi</taxon>
        <taxon>Dikarya</taxon>
        <taxon>Ascomycota</taxon>
        <taxon>Pezizomycotina</taxon>
        <taxon>Sordariomycetes</taxon>
        <taxon>Hypocreomycetidae</taxon>
        <taxon>Hypocreales</taxon>
        <taxon>Cordycipitaceae</taxon>
        <taxon>Niveomyces</taxon>
    </lineage>
</organism>
<dbReference type="GO" id="GO:1990904">
    <property type="term" value="C:ribonucleoprotein complex"/>
    <property type="evidence" value="ECO:0007669"/>
    <property type="project" value="UniProtKB-KW"/>
</dbReference>
<keyword evidence="6" id="KW-0804">Transcription</keyword>
<dbReference type="GO" id="GO:0005840">
    <property type="term" value="C:ribosome"/>
    <property type="evidence" value="ECO:0007669"/>
    <property type="project" value="UniProtKB-KW"/>
</dbReference>
<gene>
    <name evidence="10" type="ORF">SPI_06552</name>
</gene>
<feature type="region of interest" description="Disordered" evidence="9">
    <location>
        <begin position="31"/>
        <end position="85"/>
    </location>
</feature>
<name>A0A167RD40_9HYPO</name>
<evidence type="ECO:0000256" key="4">
    <source>
        <dbReference type="ARBA" id="ARBA00023015"/>
    </source>
</evidence>
<dbReference type="GO" id="GO:0003697">
    <property type="term" value="F:single-stranded DNA binding"/>
    <property type="evidence" value="ECO:0007669"/>
    <property type="project" value="InterPro"/>
</dbReference>
<protein>
    <recommendedName>
        <fullName evidence="8">Large ribosomal subunit protein mL67</fullName>
    </recommendedName>
</protein>
<evidence type="ECO:0000256" key="2">
    <source>
        <dbReference type="ARBA" id="ARBA00010741"/>
    </source>
</evidence>
<evidence type="ECO:0000313" key="10">
    <source>
        <dbReference type="EMBL" id="OAA58479.1"/>
    </source>
</evidence>
<feature type="compositionally biased region" description="Basic residues" evidence="9">
    <location>
        <begin position="72"/>
        <end position="82"/>
    </location>
</feature>
<comment type="subcellular location">
    <subcellularLocation>
        <location evidence="1">Mitochondrion</location>
    </subcellularLocation>
</comment>
<evidence type="ECO:0000256" key="1">
    <source>
        <dbReference type="ARBA" id="ARBA00004173"/>
    </source>
</evidence>
<keyword evidence="3" id="KW-0689">Ribosomal protein</keyword>
<keyword evidence="7" id="KW-0687">Ribonucleoprotein</keyword>
<keyword evidence="11" id="KW-1185">Reference proteome</keyword>
<dbReference type="OrthoDB" id="5333655at2759"/>
<sequence>MSGLPMQCFRRLAFGARASATAAVGPVRTAVRALSSATSASSSSSFSALSSASSSPSPSPPQSPEPTSSSRQTRHKPGRAPKGHGEQIWVYNHVVTNQVVYSHAPVLKSTRALKQLPFNGKKTKPAKLRKDYWKPLALIQFNKGSGVIGQTVFQKLREFRRLHELSWGHQASQLYALDRRERGAALNDQRANCIADIAAVLAGAGAGNKMRKKVRAPWISWTGGKTAEDKALHRQRVQEAEAEAAAAAAASPPKLAPATVFWANEYDRNIAESWSENVVHAAGIPIR</sequence>
<dbReference type="PANTHER" id="PTHR28184:SF1">
    <property type="entry name" value="LARGE RIBOSOMAL SUBUNIT PROTEIN ML67"/>
    <property type="match status" value="1"/>
</dbReference>
<accession>A0A167RD40</accession>
<dbReference type="EMBL" id="AZHD01000012">
    <property type="protein sequence ID" value="OAA58479.1"/>
    <property type="molecule type" value="Genomic_DNA"/>
</dbReference>
<dbReference type="Proteomes" id="UP000076874">
    <property type="component" value="Unassembled WGS sequence"/>
</dbReference>
<evidence type="ECO:0000256" key="5">
    <source>
        <dbReference type="ARBA" id="ARBA00023128"/>
    </source>
</evidence>
<keyword evidence="5" id="KW-0496">Mitochondrion</keyword>
<evidence type="ECO:0000256" key="8">
    <source>
        <dbReference type="ARBA" id="ARBA00035185"/>
    </source>
</evidence>
<evidence type="ECO:0000256" key="9">
    <source>
        <dbReference type="SAM" id="MobiDB-lite"/>
    </source>
</evidence>
<dbReference type="GO" id="GO:0000150">
    <property type="term" value="F:DNA strand exchange activity"/>
    <property type="evidence" value="ECO:0007669"/>
    <property type="project" value="InterPro"/>
</dbReference>
<evidence type="ECO:0000256" key="7">
    <source>
        <dbReference type="ARBA" id="ARBA00023274"/>
    </source>
</evidence>
<dbReference type="STRING" id="1081102.A0A167RD40"/>
<keyword evidence="4" id="KW-0805">Transcription regulation</keyword>
<dbReference type="InterPro" id="IPR024629">
    <property type="entry name" value="Ribosomal_mL67"/>
</dbReference>
<evidence type="ECO:0000256" key="3">
    <source>
        <dbReference type="ARBA" id="ARBA00022980"/>
    </source>
</evidence>
<comment type="similarity">
    <text evidence="2">Belongs to the mitochondrion-specific ribosomal protein mL67 family.</text>
</comment>